<gene>
    <name evidence="1" type="ORF">Ddye_008932</name>
</gene>
<name>A0AAD9XAP9_9ROSI</name>
<dbReference type="AlphaFoldDB" id="A0AAD9XAP9"/>
<evidence type="ECO:0000313" key="1">
    <source>
        <dbReference type="EMBL" id="KAK2655880.1"/>
    </source>
</evidence>
<comment type="caution">
    <text evidence="1">The sequence shown here is derived from an EMBL/GenBank/DDBJ whole genome shotgun (WGS) entry which is preliminary data.</text>
</comment>
<protein>
    <submittedName>
        <fullName evidence="1">Uncharacterized protein</fullName>
    </submittedName>
</protein>
<keyword evidence="2" id="KW-1185">Reference proteome</keyword>
<dbReference type="Proteomes" id="UP001280121">
    <property type="component" value="Unassembled WGS sequence"/>
</dbReference>
<sequence length="306" mass="34853">MENPSETFVFSAQQTPDCKMNVDSSKGFEACSSAKRARADHDVLGSNDIEDNQVTKVWEVHDHVYTQLQSLYGKQSNKNLKGRNGRVNSGNISISRRMASMVKRRVNKVSIGLARKEKSVLVEITNQWKKLNREPYLSGTKFAKKFANQQISHKGSSSSFKGTGSGKGIQYSHNQGTLLKLLAVMKNEVVDRPILTVALLTRFIKMSLLIWVIDPRFTWINKRSIWGIWERLDRALCSMDRRLHYSEGFVVHLPRMLLDHCPVLIELQSTQIPSSISKPFRFGAMWLKNKEFDEIISKDWSCGTSS</sequence>
<dbReference type="EMBL" id="JANJYI010000003">
    <property type="protein sequence ID" value="KAK2655880.1"/>
    <property type="molecule type" value="Genomic_DNA"/>
</dbReference>
<organism evidence="1 2">
    <name type="scientific">Dipteronia dyeriana</name>
    <dbReference type="NCBI Taxonomy" id="168575"/>
    <lineage>
        <taxon>Eukaryota</taxon>
        <taxon>Viridiplantae</taxon>
        <taxon>Streptophyta</taxon>
        <taxon>Embryophyta</taxon>
        <taxon>Tracheophyta</taxon>
        <taxon>Spermatophyta</taxon>
        <taxon>Magnoliopsida</taxon>
        <taxon>eudicotyledons</taxon>
        <taxon>Gunneridae</taxon>
        <taxon>Pentapetalae</taxon>
        <taxon>rosids</taxon>
        <taxon>malvids</taxon>
        <taxon>Sapindales</taxon>
        <taxon>Sapindaceae</taxon>
        <taxon>Hippocastanoideae</taxon>
        <taxon>Acereae</taxon>
        <taxon>Dipteronia</taxon>
    </lineage>
</organism>
<reference evidence="1" key="1">
    <citation type="journal article" date="2023" name="Plant J.">
        <title>Genome sequences and population genomics provide insights into the demographic history, inbreeding, and mutation load of two 'living fossil' tree species of Dipteronia.</title>
        <authorList>
            <person name="Feng Y."/>
            <person name="Comes H.P."/>
            <person name="Chen J."/>
            <person name="Zhu S."/>
            <person name="Lu R."/>
            <person name="Zhang X."/>
            <person name="Li P."/>
            <person name="Qiu J."/>
            <person name="Olsen K.M."/>
            <person name="Qiu Y."/>
        </authorList>
    </citation>
    <scope>NUCLEOTIDE SEQUENCE</scope>
    <source>
        <strain evidence="1">KIB01</strain>
    </source>
</reference>
<evidence type="ECO:0000313" key="2">
    <source>
        <dbReference type="Proteomes" id="UP001280121"/>
    </source>
</evidence>
<dbReference type="SUPFAM" id="SSF56219">
    <property type="entry name" value="DNase I-like"/>
    <property type="match status" value="1"/>
</dbReference>
<dbReference type="PANTHER" id="PTHR33710">
    <property type="entry name" value="BNAC02G09200D PROTEIN"/>
    <property type="match status" value="1"/>
</dbReference>
<accession>A0AAD9XAP9</accession>
<dbReference type="PANTHER" id="PTHR33710:SF77">
    <property type="entry name" value="DNASE I-LIKE SUPERFAMILY PROTEIN"/>
    <property type="match status" value="1"/>
</dbReference>
<dbReference type="InterPro" id="IPR036691">
    <property type="entry name" value="Endo/exonu/phosph_ase_sf"/>
</dbReference>
<proteinExistence type="predicted"/>